<dbReference type="Proteomes" id="UP001140453">
    <property type="component" value="Unassembled WGS sequence"/>
</dbReference>
<dbReference type="EMBL" id="JAPEVB010000006">
    <property type="protein sequence ID" value="KAJ4386026.1"/>
    <property type="molecule type" value="Genomic_DNA"/>
</dbReference>
<dbReference type="OrthoDB" id="5282017at2759"/>
<comment type="caution">
    <text evidence="1">The sequence shown here is derived from an EMBL/GenBank/DDBJ whole genome shotgun (WGS) entry which is preliminary data.</text>
</comment>
<evidence type="ECO:0000313" key="1">
    <source>
        <dbReference type="EMBL" id="KAJ4386026.1"/>
    </source>
</evidence>
<proteinExistence type="predicted"/>
<accession>A0A9W8YK51</accession>
<protein>
    <recommendedName>
        <fullName evidence="3">Prolyl 4-hydroxylase alpha subunit Fe(2+) 2OG dioxygenase domain-containing protein</fullName>
    </recommendedName>
</protein>
<keyword evidence="2" id="KW-1185">Reference proteome</keyword>
<gene>
    <name evidence="1" type="ORF">N0V93_008917</name>
</gene>
<reference evidence="1" key="1">
    <citation type="submission" date="2022-10" db="EMBL/GenBank/DDBJ databases">
        <title>Tapping the CABI collections for fungal endophytes: first genome assemblies for Collariella, Neodidymelliopsis, Ascochyta clinopodiicola, Didymella pomorum, Didymosphaeria variabile, Neocosmospora piperis and Neocucurbitaria cava.</title>
        <authorList>
            <person name="Hill R."/>
        </authorList>
    </citation>
    <scope>NUCLEOTIDE SEQUENCE</scope>
    <source>
        <strain evidence="1">IMI 355082</strain>
    </source>
</reference>
<evidence type="ECO:0008006" key="3">
    <source>
        <dbReference type="Google" id="ProtNLM"/>
    </source>
</evidence>
<evidence type="ECO:0000313" key="2">
    <source>
        <dbReference type="Proteomes" id="UP001140453"/>
    </source>
</evidence>
<name>A0A9W8YK51_9PEZI</name>
<dbReference type="AlphaFoldDB" id="A0A9W8YK51"/>
<sequence>MASTAAVSAAQAAKTHLTHIASKAPRVATLGKGAPPYQSRWKRVEPVPLTRDNFLDLLHGKTPTIREAGFLSPEECLAYEKELSPKLAPYKHNTGPLLKKVGVAQFEYQAQTALDFQTRSNEKDQYFEDAAQWRGFHSDLATKVGFNAWERVIGAVRALMPDHEVVIASEGPGRTYFSGIFRALNDATHVHCDWSPYDSLTEDWIINKVASQVVFNLYLAPIVGGRTFVHDVQWTEECLSFRDPKSYGYHREITHGRQKAIVVPHPGDLCFFNSRNMHEVEKVEVTPFPELGLSYRPRLTLSSFIGLLPEEQTGGRPRLILWS</sequence>
<organism evidence="1 2">
    <name type="scientific">Gnomoniopsis smithogilvyi</name>
    <dbReference type="NCBI Taxonomy" id="1191159"/>
    <lineage>
        <taxon>Eukaryota</taxon>
        <taxon>Fungi</taxon>
        <taxon>Dikarya</taxon>
        <taxon>Ascomycota</taxon>
        <taxon>Pezizomycotina</taxon>
        <taxon>Sordariomycetes</taxon>
        <taxon>Sordariomycetidae</taxon>
        <taxon>Diaporthales</taxon>
        <taxon>Gnomoniaceae</taxon>
        <taxon>Gnomoniopsis</taxon>
    </lineage>
</organism>